<reference evidence="2" key="1">
    <citation type="submission" date="2017-02" db="UniProtKB">
        <authorList>
            <consortium name="WormBaseParasite"/>
        </authorList>
    </citation>
    <scope>IDENTIFICATION</scope>
</reference>
<evidence type="ECO:0000313" key="1">
    <source>
        <dbReference type="Proteomes" id="UP000036681"/>
    </source>
</evidence>
<evidence type="ECO:0000313" key="2">
    <source>
        <dbReference type="WBParaSite" id="ALUE_0001828101-mRNA-1"/>
    </source>
</evidence>
<keyword evidence="1" id="KW-1185">Reference proteome</keyword>
<name>A0A0M3IIC2_ASCLU</name>
<organism evidence="1 2">
    <name type="scientific">Ascaris lumbricoides</name>
    <name type="common">Giant roundworm</name>
    <dbReference type="NCBI Taxonomy" id="6252"/>
    <lineage>
        <taxon>Eukaryota</taxon>
        <taxon>Metazoa</taxon>
        <taxon>Ecdysozoa</taxon>
        <taxon>Nematoda</taxon>
        <taxon>Chromadorea</taxon>
        <taxon>Rhabditida</taxon>
        <taxon>Spirurina</taxon>
        <taxon>Ascaridomorpha</taxon>
        <taxon>Ascaridoidea</taxon>
        <taxon>Ascarididae</taxon>
        <taxon>Ascaris</taxon>
    </lineage>
</organism>
<accession>A0A0M3IIC2</accession>
<protein>
    <submittedName>
        <fullName evidence="2">Glutaredoxin domain-containing protein</fullName>
    </submittedName>
</protein>
<dbReference type="WBParaSite" id="ALUE_0001828101-mRNA-1">
    <property type="protein sequence ID" value="ALUE_0001828101-mRNA-1"/>
    <property type="gene ID" value="ALUE_0001828101"/>
</dbReference>
<dbReference type="Proteomes" id="UP000036681">
    <property type="component" value="Unplaced"/>
</dbReference>
<proteinExistence type="predicted"/>
<sequence length="99" mass="11350">MEILLLKRACHRHGSQRSTFYEISCLSLRVGKSDKSQNNYSLECVPLAKVHVKMSLHRRLVEDLSRLTYINKEIIPELWINGNVFGIPNAKISAELTNL</sequence>
<dbReference type="AlphaFoldDB" id="A0A0M3IIC2"/>